<dbReference type="InterPro" id="IPR020904">
    <property type="entry name" value="Sc_DH/Rdtase_CS"/>
</dbReference>
<accession>A0ABR3ZL26</accession>
<keyword evidence="2" id="KW-0521">NADP</keyword>
<evidence type="ECO:0000313" key="5">
    <source>
        <dbReference type="Proteomes" id="UP001583186"/>
    </source>
</evidence>
<comment type="similarity">
    <text evidence="1">Belongs to the short-chain dehydrogenases/reductases (SDR) family.</text>
</comment>
<dbReference type="EMBL" id="JAWCUI010000008">
    <property type="protein sequence ID" value="KAL1901104.1"/>
    <property type="molecule type" value="Genomic_DNA"/>
</dbReference>
<evidence type="ECO:0000256" key="2">
    <source>
        <dbReference type="ARBA" id="ARBA00022857"/>
    </source>
</evidence>
<keyword evidence="5" id="KW-1185">Reference proteome</keyword>
<comment type="caution">
    <text evidence="4">The sequence shown here is derived from an EMBL/GenBank/DDBJ whole genome shotgun (WGS) entry which is preliminary data.</text>
</comment>
<evidence type="ECO:0000256" key="3">
    <source>
        <dbReference type="ARBA" id="ARBA00023002"/>
    </source>
</evidence>
<dbReference type="PANTHER" id="PTHR44229">
    <property type="entry name" value="15-HYDROXYPROSTAGLANDIN DEHYDROGENASE [NAD(+)]"/>
    <property type="match status" value="1"/>
</dbReference>
<keyword evidence="3" id="KW-0560">Oxidoreductase</keyword>
<evidence type="ECO:0000256" key="1">
    <source>
        <dbReference type="ARBA" id="ARBA00006484"/>
    </source>
</evidence>
<dbReference type="Proteomes" id="UP001583186">
    <property type="component" value="Unassembled WGS sequence"/>
</dbReference>
<name>A0ABR3ZL26_9PEZI</name>
<dbReference type="InterPro" id="IPR002347">
    <property type="entry name" value="SDR_fam"/>
</dbReference>
<dbReference type="PRINTS" id="PR00081">
    <property type="entry name" value="GDHRDH"/>
</dbReference>
<dbReference type="PANTHER" id="PTHR44229:SF4">
    <property type="entry name" value="15-HYDROXYPROSTAGLANDIN DEHYDROGENASE [NAD(+)]"/>
    <property type="match status" value="1"/>
</dbReference>
<reference evidence="4 5" key="1">
    <citation type="journal article" date="2024" name="IMA Fungus">
        <title>IMA Genome - F19 : A genome assembly and annotation guide to empower mycologists, including annotated draft genome sequences of Ceratocystis pirilliformis, Diaporthe australafricana, Fusarium ophioides, Paecilomyces lecythidis, and Sporothrix stenoceras.</title>
        <authorList>
            <person name="Aylward J."/>
            <person name="Wilson A.M."/>
            <person name="Visagie C.M."/>
            <person name="Spraker J."/>
            <person name="Barnes I."/>
            <person name="Buitendag C."/>
            <person name="Ceriani C."/>
            <person name="Del Mar Angel L."/>
            <person name="du Plessis D."/>
            <person name="Fuchs T."/>
            <person name="Gasser K."/>
            <person name="Kramer D."/>
            <person name="Li W."/>
            <person name="Munsamy K."/>
            <person name="Piso A."/>
            <person name="Price J.L."/>
            <person name="Sonnekus B."/>
            <person name="Thomas C."/>
            <person name="van der Nest A."/>
            <person name="van Dijk A."/>
            <person name="van Heerden A."/>
            <person name="van Vuuren N."/>
            <person name="Yilmaz N."/>
            <person name="Duong T.A."/>
            <person name="van der Merwe N.A."/>
            <person name="Wingfield M.J."/>
            <person name="Wingfield B.D."/>
        </authorList>
    </citation>
    <scope>NUCLEOTIDE SEQUENCE [LARGE SCALE GENOMIC DNA]</scope>
    <source>
        <strain evidence="4 5">CMW 5346</strain>
    </source>
</reference>
<dbReference type="InterPro" id="IPR036291">
    <property type="entry name" value="NAD(P)-bd_dom_sf"/>
</dbReference>
<evidence type="ECO:0000313" key="4">
    <source>
        <dbReference type="EMBL" id="KAL1901104.1"/>
    </source>
</evidence>
<dbReference type="Gene3D" id="3.40.50.720">
    <property type="entry name" value="NAD(P)-binding Rossmann-like Domain"/>
    <property type="match status" value="1"/>
</dbReference>
<dbReference type="PROSITE" id="PS00061">
    <property type="entry name" value="ADH_SHORT"/>
    <property type="match status" value="1"/>
</dbReference>
<protein>
    <submittedName>
        <fullName evidence="4">Uncharacterized protein</fullName>
    </submittedName>
</protein>
<gene>
    <name evidence="4" type="ORF">Sste5346_002171</name>
</gene>
<organism evidence="4 5">
    <name type="scientific">Sporothrix stenoceras</name>
    <dbReference type="NCBI Taxonomy" id="5173"/>
    <lineage>
        <taxon>Eukaryota</taxon>
        <taxon>Fungi</taxon>
        <taxon>Dikarya</taxon>
        <taxon>Ascomycota</taxon>
        <taxon>Pezizomycotina</taxon>
        <taxon>Sordariomycetes</taxon>
        <taxon>Sordariomycetidae</taxon>
        <taxon>Ophiostomatales</taxon>
        <taxon>Ophiostomataceae</taxon>
        <taxon>Sporothrix</taxon>
    </lineage>
</organism>
<proteinExistence type="inferred from homology"/>
<dbReference type="SUPFAM" id="SSF51735">
    <property type="entry name" value="NAD(P)-binding Rossmann-fold domains"/>
    <property type="match status" value="1"/>
</dbReference>
<sequence length="309" mass="33419">MGSNIAQKPGALLTIKPQSIPDASSKVFLITGAGSGIGLATIRLLESKNAAGLIIADFKKPSDKILNSLAKTTLFVQTDVTSWDSLLNAFKTAIETFGTLDGVYANAGLGELDHLFFNKIDGATGDPKPPNYANIEVNLKGVLNTVKLAVYYFRKLKVEGTIVMTSSMSGYETPGIPIYTSSKHAVLGILRAASLDLYEEYNIKMNAVSPGPVLTNLIDSFATRAATKYDGLSKDYTFENQGPEQPALAAAHLLLTQKEHGRSILVHAGRFRDAEEVYDSVRDQMLGSELGIPPVSDIGWRNLFRCIFD</sequence>
<dbReference type="Pfam" id="PF00106">
    <property type="entry name" value="adh_short"/>
    <property type="match status" value="1"/>
</dbReference>